<keyword evidence="3" id="KW-1185">Reference proteome</keyword>
<dbReference type="Proteomes" id="UP000185003">
    <property type="component" value="Unassembled WGS sequence"/>
</dbReference>
<evidence type="ECO:0000256" key="1">
    <source>
        <dbReference type="SAM" id="SignalP"/>
    </source>
</evidence>
<evidence type="ECO:0000313" key="3">
    <source>
        <dbReference type="Proteomes" id="UP000185003"/>
    </source>
</evidence>
<reference evidence="2 3" key="1">
    <citation type="submission" date="2016-11" db="EMBL/GenBank/DDBJ databases">
        <authorList>
            <person name="Jaros S."/>
            <person name="Januszkiewicz K."/>
            <person name="Wedrychowicz H."/>
        </authorList>
    </citation>
    <scope>NUCLEOTIDE SEQUENCE [LARGE SCALE GENOMIC DNA]</scope>
    <source>
        <strain evidence="2 3">DSM 24787</strain>
    </source>
</reference>
<dbReference type="EMBL" id="FSRA01000001">
    <property type="protein sequence ID" value="SIO03200.1"/>
    <property type="molecule type" value="Genomic_DNA"/>
</dbReference>
<dbReference type="STRING" id="536979.SAMN04488055_2610"/>
<keyword evidence="1" id="KW-0732">Signal</keyword>
<sequence>MKVVVMKMLLMMLSFSTYAQVKVRITDWTRKVAMFANGYWDNKWADEVIRQIGADEFDKVKMAAGKQIVPKEMRTIKSIVLKDTAGLFKHLNELNMYKIATYSSVGSTGKVFEMAILKVPYRGNEDWDANAKWDVLYFFIENRFVEERK</sequence>
<dbReference type="AlphaFoldDB" id="A0A1N6G6P0"/>
<dbReference type="OrthoDB" id="680416at2"/>
<proteinExistence type="predicted"/>
<feature type="chain" id="PRO_5009936118" evidence="1">
    <location>
        <begin position="20"/>
        <end position="149"/>
    </location>
</feature>
<dbReference type="RefSeq" id="WP_074239654.1">
    <property type="nucleotide sequence ID" value="NZ_FSRA01000001.1"/>
</dbReference>
<protein>
    <submittedName>
        <fullName evidence="2">Uncharacterized protein</fullName>
    </submittedName>
</protein>
<gene>
    <name evidence="2" type="ORF">SAMN04488055_2610</name>
</gene>
<accession>A0A1N6G6P0</accession>
<evidence type="ECO:0000313" key="2">
    <source>
        <dbReference type="EMBL" id="SIO03200.1"/>
    </source>
</evidence>
<name>A0A1N6G6P0_9BACT</name>
<organism evidence="2 3">
    <name type="scientific">Chitinophaga niabensis</name>
    <dbReference type="NCBI Taxonomy" id="536979"/>
    <lineage>
        <taxon>Bacteria</taxon>
        <taxon>Pseudomonadati</taxon>
        <taxon>Bacteroidota</taxon>
        <taxon>Chitinophagia</taxon>
        <taxon>Chitinophagales</taxon>
        <taxon>Chitinophagaceae</taxon>
        <taxon>Chitinophaga</taxon>
    </lineage>
</organism>
<feature type="signal peptide" evidence="1">
    <location>
        <begin position="1"/>
        <end position="19"/>
    </location>
</feature>